<dbReference type="Proteomes" id="UP000705379">
    <property type="component" value="Unassembled WGS sequence"/>
</dbReference>
<feature type="region of interest" description="Disordered" evidence="8">
    <location>
        <begin position="1"/>
        <end position="25"/>
    </location>
</feature>
<keyword evidence="7 9" id="KW-0472">Membrane</keyword>
<feature type="transmembrane region" description="Helical" evidence="9">
    <location>
        <begin position="262"/>
        <end position="289"/>
    </location>
</feature>
<sequence>MSAADVNQAQEMPQAASDRSDKEKGLAALSEQETRKLKGAGRLFALSDLLWIAQAWLISSVVSSFVAPQGNLDDGSSWRAVTFLAIFVLLAASRMFLNLQASKKARQTARAVKSRVRGALLAAISAASPASALPSSGAVAAHVGDQVDALGPYLSNFYPQKIRVSLVPLGIILATATVSWLAAIILLVTGPLIPVFMALIGLKAKSASEGQQAELTRMSGFLLDRVRGLETLRLFGAVGRTKDQIRSVGEAFRKGTMKVLSIAFLSSTVLELFSALGIAFVAVYVGFSLLGDVEIGTWGAPLGYTSGLFILLLAPDYFAPLRAYAAAYHDRAAGLAATETLSDLDRDIRARAEVLPVFDPSQDTCETLDASLVRPTVPIRFEGVSLTLGGRRVLDSMDLEVASGETALLLGPSGSGKTTIIDCLLGLHDLGEGRILVGGRDLAQMDLMAWRQSVAWVGQAPRLFQGSVRANLRKAEPDASDDDMWRALALAGAVDLVERLPRGLGTVIGEDGFGLSVGEIRRIGLARAAMRKAPSIILADEPTAGLDDETARDVIEGLKAMSHRRTLLIATHDPKLLGITARHIRLGEKIGEEVEA</sequence>
<dbReference type="InterPro" id="IPR011527">
    <property type="entry name" value="ABC1_TM_dom"/>
</dbReference>
<gene>
    <name evidence="12" type="primary">cydD</name>
    <name evidence="12" type="ORF">DYI23_01385</name>
</gene>
<dbReference type="GO" id="GO:0016887">
    <property type="term" value="F:ATP hydrolysis activity"/>
    <property type="evidence" value="ECO:0007669"/>
    <property type="project" value="InterPro"/>
</dbReference>
<dbReference type="Gene3D" id="3.40.50.300">
    <property type="entry name" value="P-loop containing nucleotide triphosphate hydrolases"/>
    <property type="match status" value="1"/>
</dbReference>
<dbReference type="CDD" id="cd18584">
    <property type="entry name" value="ABC_6TM_AarD_CydD"/>
    <property type="match status" value="1"/>
</dbReference>
<dbReference type="NCBIfam" id="TIGR02857">
    <property type="entry name" value="CydD"/>
    <property type="match status" value="1"/>
</dbReference>
<dbReference type="GO" id="GO:0140359">
    <property type="term" value="F:ABC-type transporter activity"/>
    <property type="evidence" value="ECO:0007669"/>
    <property type="project" value="InterPro"/>
</dbReference>
<dbReference type="InterPro" id="IPR036640">
    <property type="entry name" value="ABC1_TM_sf"/>
</dbReference>
<dbReference type="InterPro" id="IPR003439">
    <property type="entry name" value="ABC_transporter-like_ATP-bd"/>
</dbReference>
<dbReference type="PROSITE" id="PS00211">
    <property type="entry name" value="ABC_TRANSPORTER_1"/>
    <property type="match status" value="1"/>
</dbReference>
<dbReference type="InterPro" id="IPR039421">
    <property type="entry name" value="Type_1_exporter"/>
</dbReference>
<evidence type="ECO:0000259" key="10">
    <source>
        <dbReference type="PROSITE" id="PS50893"/>
    </source>
</evidence>
<proteinExistence type="inferred from homology"/>
<comment type="similarity">
    <text evidence="2">Belongs to the ABC transporter superfamily.</text>
</comment>
<dbReference type="PROSITE" id="PS50929">
    <property type="entry name" value="ABC_TM1F"/>
    <property type="match status" value="1"/>
</dbReference>
<name>A0A944CAT4_9HYPH</name>
<evidence type="ECO:0000256" key="9">
    <source>
        <dbReference type="SAM" id="Phobius"/>
    </source>
</evidence>
<evidence type="ECO:0000256" key="7">
    <source>
        <dbReference type="ARBA" id="ARBA00023136"/>
    </source>
</evidence>
<keyword evidence="5" id="KW-0067">ATP-binding</keyword>
<reference evidence="12" key="2">
    <citation type="journal article" date="2021" name="Microorganisms">
        <title>Bacterial Dimethylsulfoniopropionate Biosynthesis in the East China Sea.</title>
        <authorList>
            <person name="Liu J."/>
            <person name="Zhang Y."/>
            <person name="Liu J."/>
            <person name="Zhong H."/>
            <person name="Williams B.T."/>
            <person name="Zheng Y."/>
            <person name="Curson A.R.J."/>
            <person name="Sun C."/>
            <person name="Sun H."/>
            <person name="Song D."/>
            <person name="Wagner Mackenzie B."/>
            <person name="Bermejo Martinez A."/>
            <person name="Todd J.D."/>
            <person name="Zhang X.H."/>
        </authorList>
    </citation>
    <scope>NUCLEOTIDE SEQUENCE</scope>
    <source>
        <strain evidence="12">AESS21</strain>
    </source>
</reference>
<dbReference type="Gene3D" id="1.20.1560.10">
    <property type="entry name" value="ABC transporter type 1, transmembrane domain"/>
    <property type="match status" value="1"/>
</dbReference>
<organism evidence="12 13">
    <name type="scientific">Roseibium polysiphoniae</name>
    <dbReference type="NCBI Taxonomy" id="2571221"/>
    <lineage>
        <taxon>Bacteria</taxon>
        <taxon>Pseudomonadati</taxon>
        <taxon>Pseudomonadota</taxon>
        <taxon>Alphaproteobacteria</taxon>
        <taxon>Hyphomicrobiales</taxon>
        <taxon>Stappiaceae</taxon>
        <taxon>Roseibium</taxon>
    </lineage>
</organism>
<feature type="domain" description="ABC transporter" evidence="10">
    <location>
        <begin position="379"/>
        <end position="596"/>
    </location>
</feature>
<evidence type="ECO:0000313" key="12">
    <source>
        <dbReference type="EMBL" id="MBS8258856.1"/>
    </source>
</evidence>
<reference evidence="12" key="1">
    <citation type="submission" date="2018-08" db="EMBL/GenBank/DDBJ databases">
        <authorList>
            <person name="Jin W."/>
            <person name="Wang H."/>
            <person name="Yang Y."/>
            <person name="Li M."/>
            <person name="Liu J."/>
        </authorList>
    </citation>
    <scope>NUCLEOTIDE SEQUENCE</scope>
    <source>
        <strain evidence="12">AESS21</strain>
    </source>
</reference>
<evidence type="ECO:0000256" key="1">
    <source>
        <dbReference type="ARBA" id="ARBA00004651"/>
    </source>
</evidence>
<feature type="transmembrane region" description="Helical" evidence="9">
    <location>
        <begin position="295"/>
        <end position="314"/>
    </location>
</feature>
<dbReference type="EMBL" id="QTKU01000001">
    <property type="protein sequence ID" value="MBS8258856.1"/>
    <property type="molecule type" value="Genomic_DNA"/>
</dbReference>
<evidence type="ECO:0000256" key="8">
    <source>
        <dbReference type="SAM" id="MobiDB-lite"/>
    </source>
</evidence>
<dbReference type="Pfam" id="PF00664">
    <property type="entry name" value="ABC_membrane"/>
    <property type="match status" value="1"/>
</dbReference>
<feature type="compositionally biased region" description="Polar residues" evidence="8">
    <location>
        <begin position="1"/>
        <end position="11"/>
    </location>
</feature>
<dbReference type="Pfam" id="PF00005">
    <property type="entry name" value="ABC_tran"/>
    <property type="match status" value="1"/>
</dbReference>
<keyword evidence="3 9" id="KW-0812">Transmembrane</keyword>
<dbReference type="InterPro" id="IPR014216">
    <property type="entry name" value="ABC_transptr_CydD"/>
</dbReference>
<dbReference type="SUPFAM" id="SSF90123">
    <property type="entry name" value="ABC transporter transmembrane region"/>
    <property type="match status" value="1"/>
</dbReference>
<dbReference type="GO" id="GO:0005886">
    <property type="term" value="C:plasma membrane"/>
    <property type="evidence" value="ECO:0007669"/>
    <property type="project" value="UniProtKB-SubCell"/>
</dbReference>
<evidence type="ECO:0000259" key="11">
    <source>
        <dbReference type="PROSITE" id="PS50929"/>
    </source>
</evidence>
<protein>
    <submittedName>
        <fullName evidence="12">Thiol reductant ABC exporter subunit CydD</fullName>
    </submittedName>
</protein>
<evidence type="ECO:0000256" key="2">
    <source>
        <dbReference type="ARBA" id="ARBA00005417"/>
    </source>
</evidence>
<dbReference type="SMART" id="SM00382">
    <property type="entry name" value="AAA"/>
    <property type="match status" value="1"/>
</dbReference>
<dbReference type="InterPro" id="IPR003593">
    <property type="entry name" value="AAA+_ATPase"/>
</dbReference>
<evidence type="ECO:0000256" key="3">
    <source>
        <dbReference type="ARBA" id="ARBA00022692"/>
    </source>
</evidence>
<accession>A0A944CAT4</accession>
<evidence type="ECO:0000256" key="6">
    <source>
        <dbReference type="ARBA" id="ARBA00022989"/>
    </source>
</evidence>
<feature type="transmembrane region" description="Helical" evidence="9">
    <location>
        <begin position="78"/>
        <end position="97"/>
    </location>
</feature>
<dbReference type="GO" id="GO:0042883">
    <property type="term" value="P:cysteine transport"/>
    <property type="evidence" value="ECO:0007669"/>
    <property type="project" value="InterPro"/>
</dbReference>
<dbReference type="AlphaFoldDB" id="A0A944CAT4"/>
<dbReference type="PROSITE" id="PS50893">
    <property type="entry name" value="ABC_TRANSPORTER_2"/>
    <property type="match status" value="1"/>
</dbReference>
<dbReference type="InterPro" id="IPR017871">
    <property type="entry name" value="ABC_transporter-like_CS"/>
</dbReference>
<dbReference type="InterPro" id="IPR027417">
    <property type="entry name" value="P-loop_NTPase"/>
</dbReference>
<dbReference type="PANTHER" id="PTHR24221:SF590">
    <property type="entry name" value="COMPONENT LINKED WITH THE ASSEMBLY OF CYTOCHROME' TRANSPORT TRANSMEMBRANE ATP-BINDING PROTEIN ABC TRANSPORTER CYDD-RELATED"/>
    <property type="match status" value="1"/>
</dbReference>
<dbReference type="GO" id="GO:0005524">
    <property type="term" value="F:ATP binding"/>
    <property type="evidence" value="ECO:0007669"/>
    <property type="project" value="UniProtKB-KW"/>
</dbReference>
<feature type="transmembrane region" description="Helical" evidence="9">
    <location>
        <begin position="43"/>
        <end position="66"/>
    </location>
</feature>
<feature type="transmembrane region" description="Helical" evidence="9">
    <location>
        <begin position="118"/>
        <end position="144"/>
    </location>
</feature>
<feature type="domain" description="ABC transmembrane type-1" evidence="11">
    <location>
        <begin position="43"/>
        <end position="333"/>
    </location>
</feature>
<dbReference type="PANTHER" id="PTHR24221">
    <property type="entry name" value="ATP-BINDING CASSETTE SUB-FAMILY B"/>
    <property type="match status" value="1"/>
</dbReference>
<evidence type="ECO:0000313" key="13">
    <source>
        <dbReference type="Proteomes" id="UP000705379"/>
    </source>
</evidence>
<evidence type="ECO:0000256" key="4">
    <source>
        <dbReference type="ARBA" id="ARBA00022741"/>
    </source>
</evidence>
<keyword evidence="4" id="KW-0547">Nucleotide-binding</keyword>
<dbReference type="SUPFAM" id="SSF52540">
    <property type="entry name" value="P-loop containing nucleoside triphosphate hydrolases"/>
    <property type="match status" value="1"/>
</dbReference>
<evidence type="ECO:0000256" key="5">
    <source>
        <dbReference type="ARBA" id="ARBA00022840"/>
    </source>
</evidence>
<comment type="subcellular location">
    <subcellularLocation>
        <location evidence="1">Cell membrane</location>
        <topology evidence="1">Multi-pass membrane protein</topology>
    </subcellularLocation>
</comment>
<dbReference type="RefSeq" id="WP_213214598.1">
    <property type="nucleotide sequence ID" value="NZ_QTKU01000001.1"/>
</dbReference>
<comment type="caution">
    <text evidence="12">The sequence shown here is derived from an EMBL/GenBank/DDBJ whole genome shotgun (WGS) entry which is preliminary data.</text>
</comment>
<keyword evidence="6 9" id="KW-1133">Transmembrane helix</keyword>